<keyword evidence="4 8" id="KW-0812">Transmembrane</keyword>
<comment type="caution">
    <text evidence="9">The sequence shown here is derived from an EMBL/GenBank/DDBJ whole genome shotgun (WGS) entry which is preliminary data.</text>
</comment>
<keyword evidence="6 8" id="KW-0472">Membrane</keyword>
<dbReference type="PANTHER" id="PTHR11923:SF104">
    <property type="entry name" value="FI07620P"/>
    <property type="match status" value="1"/>
</dbReference>
<dbReference type="Proteomes" id="UP001558652">
    <property type="component" value="Unassembled WGS sequence"/>
</dbReference>
<keyword evidence="3" id="KW-1003">Cell membrane</keyword>
<keyword evidence="5 8" id="KW-1133">Transmembrane helix</keyword>
<dbReference type="EMBL" id="JBFDAA010000002">
    <property type="protein sequence ID" value="KAL1139376.1"/>
    <property type="molecule type" value="Genomic_DNA"/>
</dbReference>
<keyword evidence="7" id="KW-0325">Glycoprotein</keyword>
<accession>A0ABD0YTU6</accession>
<dbReference type="AlphaFoldDB" id="A0ABD0YTU6"/>
<proteinExistence type="inferred from homology"/>
<evidence type="ECO:0000256" key="2">
    <source>
        <dbReference type="ARBA" id="ARBA00010532"/>
    </source>
</evidence>
<evidence type="ECO:0000256" key="6">
    <source>
        <dbReference type="ARBA" id="ARBA00023136"/>
    </source>
</evidence>
<evidence type="ECO:0000256" key="5">
    <source>
        <dbReference type="ARBA" id="ARBA00022989"/>
    </source>
</evidence>
<evidence type="ECO:0008006" key="11">
    <source>
        <dbReference type="Google" id="ProtNLM"/>
    </source>
</evidence>
<reference evidence="9 10" key="1">
    <citation type="submission" date="2024-07" db="EMBL/GenBank/DDBJ databases">
        <title>Chromosome-level genome assembly of the water stick insect Ranatra chinensis (Heteroptera: Nepidae).</title>
        <authorList>
            <person name="Liu X."/>
        </authorList>
    </citation>
    <scope>NUCLEOTIDE SEQUENCE [LARGE SCALE GENOMIC DNA]</scope>
    <source>
        <strain evidence="9">Cailab_2021Rc</strain>
        <tissue evidence="9">Muscle</tissue>
    </source>
</reference>
<evidence type="ECO:0000256" key="1">
    <source>
        <dbReference type="ARBA" id="ARBA00004236"/>
    </source>
</evidence>
<evidence type="ECO:0000313" key="9">
    <source>
        <dbReference type="EMBL" id="KAL1139376.1"/>
    </source>
</evidence>
<keyword evidence="10" id="KW-1185">Reference proteome</keyword>
<comment type="subcellular location">
    <subcellularLocation>
        <location evidence="1">Cell membrane</location>
    </subcellularLocation>
</comment>
<feature type="transmembrane region" description="Helical" evidence="8">
    <location>
        <begin position="411"/>
        <end position="437"/>
    </location>
</feature>
<dbReference type="PANTHER" id="PTHR11923">
    <property type="entry name" value="SCAVENGER RECEPTOR CLASS B TYPE-1 SR-B1"/>
    <property type="match status" value="1"/>
</dbReference>
<protein>
    <recommendedName>
        <fullName evidence="11">Scavenger receptor class B member 1</fullName>
    </recommendedName>
</protein>
<dbReference type="InterPro" id="IPR002159">
    <property type="entry name" value="CD36_fam"/>
</dbReference>
<evidence type="ECO:0000256" key="4">
    <source>
        <dbReference type="ARBA" id="ARBA00022692"/>
    </source>
</evidence>
<feature type="non-terminal residue" evidence="9">
    <location>
        <position position="1"/>
    </location>
</feature>
<evidence type="ECO:0000256" key="3">
    <source>
        <dbReference type="ARBA" id="ARBA00022475"/>
    </source>
</evidence>
<dbReference type="Pfam" id="PF01130">
    <property type="entry name" value="CD36"/>
    <property type="match status" value="1"/>
</dbReference>
<dbReference type="GO" id="GO:0005886">
    <property type="term" value="C:plasma membrane"/>
    <property type="evidence" value="ECO:0007669"/>
    <property type="project" value="UniProtKB-SubCell"/>
</dbReference>
<organism evidence="9 10">
    <name type="scientific">Ranatra chinensis</name>
    <dbReference type="NCBI Taxonomy" id="642074"/>
    <lineage>
        <taxon>Eukaryota</taxon>
        <taxon>Metazoa</taxon>
        <taxon>Ecdysozoa</taxon>
        <taxon>Arthropoda</taxon>
        <taxon>Hexapoda</taxon>
        <taxon>Insecta</taxon>
        <taxon>Pterygota</taxon>
        <taxon>Neoptera</taxon>
        <taxon>Paraneoptera</taxon>
        <taxon>Hemiptera</taxon>
        <taxon>Heteroptera</taxon>
        <taxon>Panheteroptera</taxon>
        <taxon>Nepomorpha</taxon>
        <taxon>Nepidae</taxon>
        <taxon>Ranatrinae</taxon>
        <taxon>Ranatra</taxon>
    </lineage>
</organism>
<evidence type="ECO:0000313" key="10">
    <source>
        <dbReference type="Proteomes" id="UP001558652"/>
    </source>
</evidence>
<gene>
    <name evidence="9" type="ORF">AAG570_006360</name>
</gene>
<dbReference type="PRINTS" id="PR01609">
    <property type="entry name" value="CD36FAMILY"/>
</dbReference>
<evidence type="ECO:0000256" key="8">
    <source>
        <dbReference type="SAM" id="Phobius"/>
    </source>
</evidence>
<evidence type="ECO:0000256" key="7">
    <source>
        <dbReference type="ARBA" id="ARBA00023180"/>
    </source>
</evidence>
<sequence length="486" mass="55384">LALKEGSYLTNVWKSPPIKLYIKAYLFNVTNSERFMKGLDKKLIVKEIGPYVYSESLENTNVTWNDNDTVSFTPRRQLSFVPELSASDPNTTFLILPNVPMLGIASMLHNSSFLLNMALRTVINHFKAEPLVKMSVEEFLWGYDDQLVEFASRVLPSWISFKRFGLLERMTNEGENRVTVSTKLTNETVPFTIQMFNGRDTMKQWTDDDSPNNQSNCNSLKGALEGLLLPRDLDTKVSVSVYRKAFCRTLPMVFINKTVTDKGFPMYLYTLREDAFDTSSPDNACFCRHNTEPCLPKGLSDMAPCYYGIPVAMSLPHFYKSDNLLERSVEGLQPEESKHSTIVGIQPDSGVPLFMTSRLQMNLIVKKVKYISKVMPFNEMIIPIIWLQVELEEIPAFINMLLNLLLITGPILQWSIIGLLFLSGLVMLFTASLRYVWQSGFFSNRPTATMISYNKKQAQEERTKWVGQYGQFIPLPISPLNGARSR</sequence>
<name>A0ABD0YTU6_9HEMI</name>
<comment type="similarity">
    <text evidence="2">Belongs to the CD36 family.</text>
</comment>